<keyword evidence="3 5" id="KW-0347">Helicase</keyword>
<dbReference type="EMBL" id="BAABAL010000009">
    <property type="protein sequence ID" value="GAA4008824.1"/>
    <property type="molecule type" value="Genomic_DNA"/>
</dbReference>
<dbReference type="PANTHER" id="PTHR11070">
    <property type="entry name" value="UVRD / RECB / PCRA DNA HELICASE FAMILY MEMBER"/>
    <property type="match status" value="1"/>
</dbReference>
<gene>
    <name evidence="7" type="ORF">GCM10022247_33800</name>
</gene>
<evidence type="ECO:0000256" key="3">
    <source>
        <dbReference type="ARBA" id="ARBA00022806"/>
    </source>
</evidence>
<comment type="caution">
    <text evidence="7">The sequence shown here is derived from an EMBL/GenBank/DDBJ whole genome shotgun (WGS) entry which is preliminary data.</text>
</comment>
<feature type="binding site" evidence="5">
    <location>
        <begin position="203"/>
        <end position="210"/>
    </location>
    <ligand>
        <name>ATP</name>
        <dbReference type="ChEBI" id="CHEBI:30616"/>
    </ligand>
</feature>
<organism evidence="7 8">
    <name type="scientific">Allokutzneria multivorans</name>
    <dbReference type="NCBI Taxonomy" id="1142134"/>
    <lineage>
        <taxon>Bacteria</taxon>
        <taxon>Bacillati</taxon>
        <taxon>Actinomycetota</taxon>
        <taxon>Actinomycetes</taxon>
        <taxon>Pseudonocardiales</taxon>
        <taxon>Pseudonocardiaceae</taxon>
        <taxon>Allokutzneria</taxon>
    </lineage>
</organism>
<keyword evidence="4 5" id="KW-0067">ATP-binding</keyword>
<dbReference type="Gene3D" id="3.40.50.300">
    <property type="entry name" value="P-loop containing nucleotide triphosphate hydrolases"/>
    <property type="match status" value="3"/>
</dbReference>
<name>A0ABP7S9V0_9PSEU</name>
<dbReference type="PANTHER" id="PTHR11070:SF45">
    <property type="entry name" value="DNA 3'-5' HELICASE"/>
    <property type="match status" value="1"/>
</dbReference>
<feature type="domain" description="UvrD-like helicase ATP-binding" evidence="6">
    <location>
        <begin position="182"/>
        <end position="562"/>
    </location>
</feature>
<evidence type="ECO:0000256" key="2">
    <source>
        <dbReference type="ARBA" id="ARBA00022801"/>
    </source>
</evidence>
<dbReference type="InterPro" id="IPR027351">
    <property type="entry name" value="(+)RNA_virus_helicase_core_dom"/>
</dbReference>
<evidence type="ECO:0000256" key="5">
    <source>
        <dbReference type="PROSITE-ProRule" id="PRU00560"/>
    </source>
</evidence>
<evidence type="ECO:0000256" key="4">
    <source>
        <dbReference type="ARBA" id="ARBA00022840"/>
    </source>
</evidence>
<evidence type="ECO:0000313" key="7">
    <source>
        <dbReference type="EMBL" id="GAA4008824.1"/>
    </source>
</evidence>
<proteinExistence type="predicted"/>
<keyword evidence="8" id="KW-1185">Reference proteome</keyword>
<dbReference type="InterPro" id="IPR014016">
    <property type="entry name" value="UvrD-like_ATP-bd"/>
</dbReference>
<dbReference type="Proteomes" id="UP001501747">
    <property type="component" value="Unassembled WGS sequence"/>
</dbReference>
<keyword evidence="1 5" id="KW-0547">Nucleotide-binding</keyword>
<protein>
    <submittedName>
        <fullName evidence="7">AAA family ATPase</fullName>
    </submittedName>
</protein>
<evidence type="ECO:0000313" key="8">
    <source>
        <dbReference type="Proteomes" id="UP001501747"/>
    </source>
</evidence>
<reference evidence="8" key="1">
    <citation type="journal article" date="2019" name="Int. J. Syst. Evol. Microbiol.">
        <title>The Global Catalogue of Microorganisms (GCM) 10K type strain sequencing project: providing services to taxonomists for standard genome sequencing and annotation.</title>
        <authorList>
            <consortium name="The Broad Institute Genomics Platform"/>
            <consortium name="The Broad Institute Genome Sequencing Center for Infectious Disease"/>
            <person name="Wu L."/>
            <person name="Ma J."/>
        </authorList>
    </citation>
    <scope>NUCLEOTIDE SEQUENCE [LARGE SCALE GENOMIC DNA]</scope>
    <source>
        <strain evidence="8">JCM 17342</strain>
    </source>
</reference>
<evidence type="ECO:0000259" key="6">
    <source>
        <dbReference type="PROSITE" id="PS51198"/>
    </source>
</evidence>
<dbReference type="InterPro" id="IPR027417">
    <property type="entry name" value="P-loop_NTPase"/>
</dbReference>
<evidence type="ECO:0000256" key="1">
    <source>
        <dbReference type="ARBA" id="ARBA00022741"/>
    </source>
</evidence>
<dbReference type="RefSeq" id="WP_344875740.1">
    <property type="nucleotide sequence ID" value="NZ_BAABAL010000009.1"/>
</dbReference>
<dbReference type="InterPro" id="IPR000212">
    <property type="entry name" value="DNA_helicase_UvrD/REP"/>
</dbReference>
<dbReference type="Pfam" id="PF01443">
    <property type="entry name" value="Viral_helicase1"/>
    <property type="match status" value="1"/>
</dbReference>
<keyword evidence="2 5" id="KW-0378">Hydrolase</keyword>
<dbReference type="SUPFAM" id="SSF52540">
    <property type="entry name" value="P-loop containing nucleoside triphosphate hydrolases"/>
    <property type="match status" value="1"/>
</dbReference>
<accession>A0ABP7S9V0</accession>
<sequence length="702" mass="77812">MQGVSIRQAEIAAEQRYVDKVYARLLVMREEAKAMIAAAHERGLERLPAALVERDAMVHHATRQLKSLEAEYEGLVFGRLDQGTGEIFYIGRLGVRDADFDTMVIDWRAPVAAAFYQATAEQPMDVVRRRVIRCSGGKVLHVDDELLMPEAVPESLTVVGDGALMATLARARGPVMRDIVGTIQREQDDAIRAPAEGITEITGGPGTGKTAVALHRAAYLMYRYRRRFNSGVLVVGPSPVFMNYISRVLPSLGEDTVELRALGEVLDGVKATRTDTALVAAAKGSLRMRKVLLNVMKEAPPGAPTELRIVYGGQVLKLEAHELARARKAVHSRRVQPNQARKPAADAVLEALWQKASSYSDNRFNRKNFMVDIADRNEFTDFIAQWWPTVLPTQVLGWLGDRDRLRRAAKRGFTQEEIEGVAASWADPGAGWSVADAAVLDELRVLLGDPPRRRRSDEMDEFDMIAHEVTSWHQREQGQSQSGRADHYEHYSHVIVDEAQDLSPMQWRMLGRRGKYASWTIVGDPVQSSWPNDAEAAEAKERALGKVKRRRRFSLRTNYRNSSEIFELAADVVREVVDPDDLPTAVRSTGSEPELRTVPLTDVPDQTVAAAKELLDQVDGTVGVIGTMGRRAELASWVADLGERVQAVGSLEAKGMEYDAVVLVEPAELIAESPTGLRALYVALTRATQRLTVVASDTSWRE</sequence>
<dbReference type="PROSITE" id="PS51198">
    <property type="entry name" value="UVRD_HELICASE_ATP_BIND"/>
    <property type="match status" value="1"/>
</dbReference>